<dbReference type="RefSeq" id="WP_085493078.1">
    <property type="nucleotide sequence ID" value="NZ_FXAZ01000001.1"/>
</dbReference>
<dbReference type="Pfam" id="PF12831">
    <property type="entry name" value="FAD_oxidored"/>
    <property type="match status" value="1"/>
</dbReference>
<dbReference type="AlphaFoldDB" id="A0A1X7IVI7"/>
<organism evidence="1 2">
    <name type="scientific">Paenibacillus aquistagni</name>
    <dbReference type="NCBI Taxonomy" id="1852522"/>
    <lineage>
        <taxon>Bacteria</taxon>
        <taxon>Bacillati</taxon>
        <taxon>Bacillota</taxon>
        <taxon>Bacilli</taxon>
        <taxon>Bacillales</taxon>
        <taxon>Paenibacillaceae</taxon>
        <taxon>Paenibacillus</taxon>
    </lineage>
</organism>
<evidence type="ECO:0000313" key="1">
    <source>
        <dbReference type="EMBL" id="SMG19093.1"/>
    </source>
</evidence>
<dbReference type="EMBL" id="FXAZ01000001">
    <property type="protein sequence ID" value="SMG19093.1"/>
    <property type="molecule type" value="Genomic_DNA"/>
</dbReference>
<dbReference type="STRING" id="1852522.SAMN06295960_0869"/>
<dbReference type="InterPro" id="IPR036188">
    <property type="entry name" value="FAD/NAD-bd_sf"/>
</dbReference>
<proteinExistence type="predicted"/>
<name>A0A1X7IVI7_9BACL</name>
<dbReference type="Proteomes" id="UP000193834">
    <property type="component" value="Unassembled WGS sequence"/>
</dbReference>
<dbReference type="Gene3D" id="3.50.50.60">
    <property type="entry name" value="FAD/NAD(P)-binding domain"/>
    <property type="match status" value="1"/>
</dbReference>
<reference evidence="1 2" key="1">
    <citation type="submission" date="2017-04" db="EMBL/GenBank/DDBJ databases">
        <authorList>
            <person name="Afonso C.L."/>
            <person name="Miller P.J."/>
            <person name="Scott M.A."/>
            <person name="Spackman E."/>
            <person name="Goraichik I."/>
            <person name="Dimitrov K.M."/>
            <person name="Suarez D.L."/>
            <person name="Swayne D.E."/>
        </authorList>
    </citation>
    <scope>NUCLEOTIDE SEQUENCE [LARGE SCALE GENOMIC DNA]</scope>
    <source>
        <strain evidence="1 2">11</strain>
    </source>
</reference>
<accession>A0A1X7IVI7</accession>
<keyword evidence="2" id="KW-1185">Reference proteome</keyword>
<protein>
    <submittedName>
        <fullName evidence="1">FAD dependent oxidoreductase</fullName>
    </submittedName>
</protein>
<dbReference type="GO" id="GO:0009435">
    <property type="term" value="P:NAD+ biosynthetic process"/>
    <property type="evidence" value="ECO:0007669"/>
    <property type="project" value="InterPro"/>
</dbReference>
<dbReference type="PANTHER" id="PTHR42716">
    <property type="entry name" value="L-ASPARTATE OXIDASE"/>
    <property type="match status" value="1"/>
</dbReference>
<gene>
    <name evidence="1" type="ORF">SAMN06295960_0869</name>
</gene>
<dbReference type="PANTHER" id="PTHR42716:SF1">
    <property type="entry name" value="SLL0471 PROTEIN"/>
    <property type="match status" value="1"/>
</dbReference>
<dbReference type="PRINTS" id="PR00411">
    <property type="entry name" value="PNDRDTASEI"/>
</dbReference>
<dbReference type="InterPro" id="IPR005288">
    <property type="entry name" value="NadB"/>
</dbReference>
<dbReference type="SUPFAM" id="SSF51905">
    <property type="entry name" value="FAD/NAD(P)-binding domain"/>
    <property type="match status" value="1"/>
</dbReference>
<evidence type="ECO:0000313" key="2">
    <source>
        <dbReference type="Proteomes" id="UP000193834"/>
    </source>
</evidence>
<dbReference type="GO" id="GO:0008734">
    <property type="term" value="F:L-aspartate oxidase activity"/>
    <property type="evidence" value="ECO:0007669"/>
    <property type="project" value="InterPro"/>
</dbReference>
<dbReference type="OrthoDB" id="615715at2"/>
<sequence length="528" mass="59315">MTHVRERCLQADLVILGGGTGGTAAAYAALRAGKTVIMTEETAWIGGQLTSQAVPPDEHPWIESFGCTRSYRQFRDQVRAYYRDYFPMQPASRAQAQLNPGNGTVSRLCHEPRAALAVLEQMLAPYIHSGKLLVLHKHVLVQAQAANHRVEHVIVKCLETHATVKLQAPFYLDATECGDLLPAAGIDYVTGAESKAETGEPHAVDGEAMPQDMQGFTYCFAMDYMEQENHIIEKPAFYEQWKAYKPSFWPDHLLSFTALKPSTNEPIQYELFPGHGRFSLYQYRQIIDQRHFAAGTFDSNITLVNWPQNDYWLGSVIDVSPEDREQHLYMAKQLSLSLLYWLQTEAPRPDGGQGYPGLRLRPDVVGTADGLAMYPYIRESRRIKAEFTVLEQHVATDLRPEGKAESFFDTVGIGCYRIDLHPSTMNRPYIDISSLPFEIPLGSLIPVKMDNVLAAAKNIGVTHITNGCYRLHPVEWNIGEAAALCAAYCLNNNLTPRDVRQDASKLASYQQMLVKYGIELHWPETRPV</sequence>